<dbReference type="RefSeq" id="XP_007322605.1">
    <property type="nucleotide sequence ID" value="XM_007322543.1"/>
</dbReference>
<dbReference type="EMBL" id="GL945440">
    <property type="protein sequence ID" value="EGO20639.1"/>
    <property type="molecule type" value="Genomic_DNA"/>
</dbReference>
<dbReference type="HOGENOM" id="CLU_2159940_0_0_1"/>
<gene>
    <name evidence="1" type="ORF">SERLADRAFT_477044</name>
</gene>
<dbReference type="Proteomes" id="UP000008064">
    <property type="component" value="Unassembled WGS sequence"/>
</dbReference>
<dbReference type="KEGG" id="sla:SERLADRAFT_477044"/>
<name>F8P883_SERL9</name>
<reference evidence="1" key="1">
    <citation type="submission" date="2011-04" db="EMBL/GenBank/DDBJ databases">
        <title>Evolution of plant cell wall degrading machinery underlies the functional diversity of forest fungi.</title>
        <authorList>
            <consortium name="US DOE Joint Genome Institute (JGI-PGF)"/>
            <person name="Eastwood D.C."/>
            <person name="Floudas D."/>
            <person name="Binder M."/>
            <person name="Majcherczyk A."/>
            <person name="Schneider P."/>
            <person name="Aerts A."/>
            <person name="Asiegbu F.O."/>
            <person name="Baker S.E."/>
            <person name="Barry K."/>
            <person name="Bendiksby M."/>
            <person name="Blumentritt M."/>
            <person name="Coutinho P.M."/>
            <person name="Cullen D."/>
            <person name="Cullen D."/>
            <person name="Gathman A."/>
            <person name="Goodell B."/>
            <person name="Henrissat B."/>
            <person name="Ihrmark K."/>
            <person name="Kauserud H."/>
            <person name="Kohler A."/>
            <person name="LaButti K."/>
            <person name="Lapidus A."/>
            <person name="Lavin J.L."/>
            <person name="Lee Y.-H."/>
            <person name="Lindquist E."/>
            <person name="Lilly W."/>
            <person name="Lucas S."/>
            <person name="Morin E."/>
            <person name="Murat C."/>
            <person name="Oguiza J.A."/>
            <person name="Park J."/>
            <person name="Pisabarro A.G."/>
            <person name="Riley R."/>
            <person name="Rosling A."/>
            <person name="Salamov A."/>
            <person name="Schmidt O."/>
            <person name="Schmutz J."/>
            <person name="Skrede I."/>
            <person name="Stenlid J."/>
            <person name="Wiebenga A."/>
            <person name="Xie X."/>
            <person name="Kues U."/>
            <person name="Hibbett D.S."/>
            <person name="Hoffmeister D."/>
            <person name="Hogberg N."/>
            <person name="Martin F."/>
            <person name="Grigoriev I.V."/>
            <person name="Watkinson S.C."/>
        </authorList>
    </citation>
    <scope>NUCLEOTIDE SEQUENCE</scope>
    <source>
        <strain evidence="1">S7.9</strain>
    </source>
</reference>
<evidence type="ECO:0000313" key="1">
    <source>
        <dbReference type="EMBL" id="EGO20639.1"/>
    </source>
</evidence>
<sequence length="111" mass="12260">MVRHGGQAAGRIGKLLTIKFILTLSRNVLLGQLSVRSGPYHQTNEWKLFGISILRGMISIIALPHITWHPNLLFLSHKSNRLPGSYSCNVVEPSGLQSVQASNMSITYYGT</sequence>
<proteinExistence type="predicted"/>
<accession>F8P883</accession>
<dbReference type="AlphaFoldDB" id="F8P883"/>
<protein>
    <submittedName>
        <fullName evidence="1">Uncharacterized protein</fullName>
    </submittedName>
</protein>
<organism>
    <name type="scientific">Serpula lacrymans var. lacrymans (strain S7.9)</name>
    <name type="common">Dry rot fungus</name>
    <dbReference type="NCBI Taxonomy" id="578457"/>
    <lineage>
        <taxon>Eukaryota</taxon>
        <taxon>Fungi</taxon>
        <taxon>Dikarya</taxon>
        <taxon>Basidiomycota</taxon>
        <taxon>Agaricomycotina</taxon>
        <taxon>Agaricomycetes</taxon>
        <taxon>Agaricomycetidae</taxon>
        <taxon>Boletales</taxon>
        <taxon>Coniophorineae</taxon>
        <taxon>Serpulaceae</taxon>
        <taxon>Serpula</taxon>
    </lineage>
</organism>
<dbReference type="GeneID" id="18820921"/>